<gene>
    <name evidence="2" type="ORF">ILYODFUR_038633</name>
</gene>
<dbReference type="Proteomes" id="UP001482620">
    <property type="component" value="Unassembled WGS sequence"/>
</dbReference>
<sequence length="251" mass="26338">MLKRRVNHDSPTTSRDSRYLGRLSSTPEALPPQSFLTTSVTSASVMKESNPESPASVSTRECMMAGLRRVVLPPPDNVPSRGQQPPTPTVNGVGETLLPPPEAPDGLPESLRGQPVVLLHGLTELLPGPSFCLCHSPGHGTLGLTVPVSHLRSSMSQPQLIGLVLQLDSVPYCRCPPPGLGITAATGTADLTSAATGSSIDIRCGEHGPLGLYVSNMPRILVKAQKAPFGCTFLMPVLILSSTNCPKDSPA</sequence>
<feature type="region of interest" description="Disordered" evidence="1">
    <location>
        <begin position="1"/>
        <end position="34"/>
    </location>
</feature>
<protein>
    <submittedName>
        <fullName evidence="2">Uncharacterized protein</fullName>
    </submittedName>
</protein>
<organism evidence="2 3">
    <name type="scientific">Ilyodon furcidens</name>
    <name type="common">goldbreast splitfin</name>
    <dbReference type="NCBI Taxonomy" id="33524"/>
    <lineage>
        <taxon>Eukaryota</taxon>
        <taxon>Metazoa</taxon>
        <taxon>Chordata</taxon>
        <taxon>Craniata</taxon>
        <taxon>Vertebrata</taxon>
        <taxon>Euteleostomi</taxon>
        <taxon>Actinopterygii</taxon>
        <taxon>Neopterygii</taxon>
        <taxon>Teleostei</taxon>
        <taxon>Neoteleostei</taxon>
        <taxon>Acanthomorphata</taxon>
        <taxon>Ovalentaria</taxon>
        <taxon>Atherinomorphae</taxon>
        <taxon>Cyprinodontiformes</taxon>
        <taxon>Goodeidae</taxon>
        <taxon>Ilyodon</taxon>
    </lineage>
</organism>
<evidence type="ECO:0000313" key="3">
    <source>
        <dbReference type="Proteomes" id="UP001482620"/>
    </source>
</evidence>
<feature type="region of interest" description="Disordered" evidence="1">
    <location>
        <begin position="71"/>
        <end position="108"/>
    </location>
</feature>
<evidence type="ECO:0000256" key="1">
    <source>
        <dbReference type="SAM" id="MobiDB-lite"/>
    </source>
</evidence>
<reference evidence="2 3" key="1">
    <citation type="submission" date="2021-06" db="EMBL/GenBank/DDBJ databases">
        <authorList>
            <person name="Palmer J.M."/>
        </authorList>
    </citation>
    <scope>NUCLEOTIDE SEQUENCE [LARGE SCALE GENOMIC DNA]</scope>
    <source>
        <strain evidence="3">if_2019</strain>
        <tissue evidence="2">Muscle</tissue>
    </source>
</reference>
<accession>A0ABV0UYR2</accession>
<keyword evidence="3" id="KW-1185">Reference proteome</keyword>
<name>A0ABV0UYR2_9TELE</name>
<dbReference type="EMBL" id="JAHRIQ010090952">
    <property type="protein sequence ID" value="MEQ2250307.1"/>
    <property type="molecule type" value="Genomic_DNA"/>
</dbReference>
<proteinExistence type="predicted"/>
<comment type="caution">
    <text evidence="2">The sequence shown here is derived from an EMBL/GenBank/DDBJ whole genome shotgun (WGS) entry which is preliminary data.</text>
</comment>
<evidence type="ECO:0000313" key="2">
    <source>
        <dbReference type="EMBL" id="MEQ2250307.1"/>
    </source>
</evidence>